<dbReference type="GO" id="GO:0008830">
    <property type="term" value="F:dTDP-4-dehydrorhamnose 3,5-epimerase activity"/>
    <property type="evidence" value="ECO:0007669"/>
    <property type="project" value="UniProtKB-UniRule"/>
</dbReference>
<dbReference type="PANTHER" id="PTHR21047:SF2">
    <property type="entry name" value="THYMIDINE DIPHOSPHO-4-KETO-RHAMNOSE 3,5-EPIMERASE"/>
    <property type="match status" value="1"/>
</dbReference>
<dbReference type="GO" id="GO:0000271">
    <property type="term" value="P:polysaccharide biosynthetic process"/>
    <property type="evidence" value="ECO:0007669"/>
    <property type="project" value="TreeGrafter"/>
</dbReference>
<organism evidence="6 7">
    <name type="scientific">Ramlibacter ginsenosidimutans</name>
    <dbReference type="NCBI Taxonomy" id="502333"/>
    <lineage>
        <taxon>Bacteria</taxon>
        <taxon>Pseudomonadati</taxon>
        <taxon>Pseudomonadota</taxon>
        <taxon>Betaproteobacteria</taxon>
        <taxon>Burkholderiales</taxon>
        <taxon>Comamonadaceae</taxon>
        <taxon>Ramlibacter</taxon>
    </lineage>
</organism>
<comment type="caution">
    <text evidence="6">The sequence shown here is derived from an EMBL/GenBank/DDBJ whole genome shotgun (WGS) entry which is preliminary data.</text>
</comment>
<dbReference type="Proteomes" id="UP000630528">
    <property type="component" value="Unassembled WGS sequence"/>
</dbReference>
<dbReference type="InterPro" id="IPR000888">
    <property type="entry name" value="RmlC-like"/>
</dbReference>
<dbReference type="GO" id="GO:0005829">
    <property type="term" value="C:cytosol"/>
    <property type="evidence" value="ECO:0007669"/>
    <property type="project" value="TreeGrafter"/>
</dbReference>
<dbReference type="SUPFAM" id="SSF51182">
    <property type="entry name" value="RmlC-like cupins"/>
    <property type="match status" value="1"/>
</dbReference>
<keyword evidence="5 6" id="KW-0413">Isomerase</keyword>
<keyword evidence="7" id="KW-1185">Reference proteome</keyword>
<evidence type="ECO:0000256" key="2">
    <source>
        <dbReference type="ARBA" id="ARBA00001997"/>
    </source>
</evidence>
<dbReference type="Gene3D" id="2.60.120.10">
    <property type="entry name" value="Jelly Rolls"/>
    <property type="match status" value="1"/>
</dbReference>
<evidence type="ECO:0000256" key="4">
    <source>
        <dbReference type="ARBA" id="ARBA00019595"/>
    </source>
</evidence>
<evidence type="ECO:0000256" key="3">
    <source>
        <dbReference type="ARBA" id="ARBA00012098"/>
    </source>
</evidence>
<dbReference type="InterPro" id="IPR011051">
    <property type="entry name" value="RmlC_Cupin_sf"/>
</dbReference>
<accession>A0A934TX36</accession>
<reference evidence="6" key="2">
    <citation type="submission" date="2021-01" db="EMBL/GenBank/DDBJ databases">
        <authorList>
            <person name="Kang M."/>
        </authorList>
    </citation>
    <scope>NUCLEOTIDE SEQUENCE</scope>
    <source>
        <strain evidence="6">KACC 17527</strain>
    </source>
</reference>
<evidence type="ECO:0000313" key="7">
    <source>
        <dbReference type="Proteomes" id="UP000630528"/>
    </source>
</evidence>
<evidence type="ECO:0000313" key="6">
    <source>
        <dbReference type="EMBL" id="MBK6009269.1"/>
    </source>
</evidence>
<name>A0A934TX36_9BURK</name>
<evidence type="ECO:0000256" key="1">
    <source>
        <dbReference type="ARBA" id="ARBA00001298"/>
    </source>
</evidence>
<dbReference type="EMBL" id="JAEPWM010000017">
    <property type="protein sequence ID" value="MBK6009269.1"/>
    <property type="molecule type" value="Genomic_DNA"/>
</dbReference>
<dbReference type="RefSeq" id="WP_201177736.1">
    <property type="nucleotide sequence ID" value="NZ_JAEPWM010000017.1"/>
</dbReference>
<sequence>MQKSPLGLEGLFVLEPDVSSDAHGRYSYYYSEQDFARAGAAAHYVQEHASCYALRHTVRGLHFQQPPRAQHKVVRVARGRIWDVCVDVRRGSPTYGRHACVELAGGDWRQLHVPPGFAHGFCTLEPDTEITFRLTDYNNRDHAGGLLWNDPALGIAWPCGDQPAWVFPADRQWPALEALHSPFHHQETDP</sequence>
<dbReference type="NCBIfam" id="TIGR01221">
    <property type="entry name" value="rmlC"/>
    <property type="match status" value="1"/>
</dbReference>
<dbReference type="EC" id="5.1.3.13" evidence="3 5"/>
<comment type="catalytic activity">
    <reaction evidence="1 5">
        <text>dTDP-4-dehydro-6-deoxy-alpha-D-glucose = dTDP-4-dehydro-beta-L-rhamnose</text>
        <dbReference type="Rhea" id="RHEA:16969"/>
        <dbReference type="ChEBI" id="CHEBI:57649"/>
        <dbReference type="ChEBI" id="CHEBI:62830"/>
        <dbReference type="EC" id="5.1.3.13"/>
    </reaction>
</comment>
<proteinExistence type="inferred from homology"/>
<comment type="function">
    <text evidence="2 5">Catalyzes the epimerization of the C3' and C5'positions of dTDP-6-deoxy-D-xylo-4-hexulose, forming dTDP-6-deoxy-L-lyxo-4-hexulose.</text>
</comment>
<protein>
    <recommendedName>
        <fullName evidence="4 5">dTDP-4-dehydrorhamnose 3,5-epimerase</fullName>
        <ecNumber evidence="3 5">5.1.3.13</ecNumber>
    </recommendedName>
    <alternativeName>
        <fullName evidence="5">Thymidine diphospho-4-keto-rhamnose 3,5-epimerase</fullName>
    </alternativeName>
</protein>
<comment type="pathway">
    <text evidence="5">Carbohydrate biosynthesis; dTDP-L-rhamnose biosynthesis.</text>
</comment>
<dbReference type="Pfam" id="PF00908">
    <property type="entry name" value="dTDP_sugar_isom"/>
    <property type="match status" value="1"/>
</dbReference>
<comment type="similarity">
    <text evidence="5">Belongs to the dTDP-4-dehydrorhamnose 3,5-epimerase family.</text>
</comment>
<reference evidence="6" key="1">
    <citation type="journal article" date="2012" name="J. Microbiol. Biotechnol.">
        <title>Ramlibacter ginsenosidimutans sp. nov., with ginsenoside-converting activity.</title>
        <authorList>
            <person name="Wang L."/>
            <person name="An D.S."/>
            <person name="Kim S.G."/>
            <person name="Jin F.X."/>
            <person name="Kim S.C."/>
            <person name="Lee S.T."/>
            <person name="Im W.T."/>
        </authorList>
    </citation>
    <scope>NUCLEOTIDE SEQUENCE</scope>
    <source>
        <strain evidence="6">KACC 17527</strain>
    </source>
</reference>
<dbReference type="CDD" id="cd00438">
    <property type="entry name" value="cupin_RmlC"/>
    <property type="match status" value="1"/>
</dbReference>
<gene>
    <name evidence="6" type="primary">rfbC</name>
    <name evidence="6" type="ORF">JJB11_24485</name>
</gene>
<dbReference type="PANTHER" id="PTHR21047">
    <property type="entry name" value="DTDP-6-DEOXY-D-GLUCOSE-3,5 EPIMERASE"/>
    <property type="match status" value="1"/>
</dbReference>
<dbReference type="AlphaFoldDB" id="A0A934TX36"/>
<evidence type="ECO:0000256" key="5">
    <source>
        <dbReference type="RuleBase" id="RU364069"/>
    </source>
</evidence>
<comment type="subunit">
    <text evidence="5">Homodimer.</text>
</comment>
<dbReference type="GO" id="GO:0019305">
    <property type="term" value="P:dTDP-rhamnose biosynthetic process"/>
    <property type="evidence" value="ECO:0007669"/>
    <property type="project" value="UniProtKB-UniRule"/>
</dbReference>
<dbReference type="InterPro" id="IPR014710">
    <property type="entry name" value="RmlC-like_jellyroll"/>
</dbReference>